<evidence type="ECO:0000313" key="2">
    <source>
        <dbReference type="EMBL" id="PKI62627.1"/>
    </source>
</evidence>
<sequence>MVIGKRGKCGNRGMPPLLGNGFARSRLVSLSRFELFPESLCFPTSMDPVLFYRFCVHPNFVSSKHACAHPYNAAWKYPPSRGRVTDAREKESPLPIYDPKVEGR</sequence>
<accession>A0A2I0K247</accession>
<evidence type="ECO:0000313" key="3">
    <source>
        <dbReference type="Proteomes" id="UP000233551"/>
    </source>
</evidence>
<reference evidence="2 3" key="1">
    <citation type="submission" date="2017-11" db="EMBL/GenBank/DDBJ databases">
        <title>De-novo sequencing of pomegranate (Punica granatum L.) genome.</title>
        <authorList>
            <person name="Akparov Z."/>
            <person name="Amiraslanov A."/>
            <person name="Hajiyeva S."/>
            <person name="Abbasov M."/>
            <person name="Kaur K."/>
            <person name="Hamwieh A."/>
            <person name="Solovyev V."/>
            <person name="Salamov A."/>
            <person name="Braich B."/>
            <person name="Kosarev P."/>
            <person name="Mahmoud A."/>
            <person name="Hajiyev E."/>
            <person name="Babayeva S."/>
            <person name="Izzatullayeva V."/>
            <person name="Mammadov A."/>
            <person name="Mammadov A."/>
            <person name="Sharifova S."/>
            <person name="Ojaghi J."/>
            <person name="Eynullazada K."/>
            <person name="Bayramov B."/>
            <person name="Abdulazimova A."/>
            <person name="Shahmuradov I."/>
        </authorList>
    </citation>
    <scope>NUCLEOTIDE SEQUENCE [LARGE SCALE GENOMIC DNA]</scope>
    <source>
        <strain evidence="3">cv. AG2017</strain>
        <tissue evidence="2">Leaf</tissue>
    </source>
</reference>
<gene>
    <name evidence="2" type="ORF">CRG98_016979</name>
</gene>
<protein>
    <submittedName>
        <fullName evidence="2">Uncharacterized protein</fullName>
    </submittedName>
</protein>
<evidence type="ECO:0000256" key="1">
    <source>
        <dbReference type="SAM" id="MobiDB-lite"/>
    </source>
</evidence>
<proteinExistence type="predicted"/>
<organism evidence="2 3">
    <name type="scientific">Punica granatum</name>
    <name type="common">Pomegranate</name>
    <dbReference type="NCBI Taxonomy" id="22663"/>
    <lineage>
        <taxon>Eukaryota</taxon>
        <taxon>Viridiplantae</taxon>
        <taxon>Streptophyta</taxon>
        <taxon>Embryophyta</taxon>
        <taxon>Tracheophyta</taxon>
        <taxon>Spermatophyta</taxon>
        <taxon>Magnoliopsida</taxon>
        <taxon>eudicotyledons</taxon>
        <taxon>Gunneridae</taxon>
        <taxon>Pentapetalae</taxon>
        <taxon>rosids</taxon>
        <taxon>malvids</taxon>
        <taxon>Myrtales</taxon>
        <taxon>Lythraceae</taxon>
        <taxon>Punica</taxon>
    </lineage>
</organism>
<feature type="compositionally biased region" description="Basic and acidic residues" evidence="1">
    <location>
        <begin position="83"/>
        <end position="92"/>
    </location>
</feature>
<feature type="region of interest" description="Disordered" evidence="1">
    <location>
        <begin position="79"/>
        <end position="104"/>
    </location>
</feature>
<comment type="caution">
    <text evidence="2">The sequence shown here is derived from an EMBL/GenBank/DDBJ whole genome shotgun (WGS) entry which is preliminary data.</text>
</comment>
<keyword evidence="3" id="KW-1185">Reference proteome</keyword>
<dbReference type="AlphaFoldDB" id="A0A2I0K247"/>
<dbReference type="Proteomes" id="UP000233551">
    <property type="component" value="Unassembled WGS sequence"/>
</dbReference>
<dbReference type="EMBL" id="PGOL01000960">
    <property type="protein sequence ID" value="PKI62627.1"/>
    <property type="molecule type" value="Genomic_DNA"/>
</dbReference>
<name>A0A2I0K247_PUNGR</name>